<evidence type="ECO:0000256" key="1">
    <source>
        <dbReference type="SAM" id="MobiDB-lite"/>
    </source>
</evidence>
<dbReference type="AlphaFoldDB" id="A0A061D5E3"/>
<sequence>MKDDKNVLGKAWLKFSQHGNTVKHMSMDYFTDNVKSQSAIYDPVIYSIVAYSCSTASVTGQSPPDTTQPKKNKERSTLYQLLQ</sequence>
<feature type="region of interest" description="Disordered" evidence="1">
    <location>
        <begin position="56"/>
        <end position="83"/>
    </location>
</feature>
<dbReference type="KEGG" id="bbig:BBBOND_0210810"/>
<dbReference type="VEuPathDB" id="PiroplasmaDB:BBBOND_0210810"/>
<dbReference type="GeneID" id="24564472"/>
<proteinExistence type="predicted"/>
<evidence type="ECO:0000313" key="3">
    <source>
        <dbReference type="Proteomes" id="UP000033188"/>
    </source>
</evidence>
<accession>A0A061D5E3</accession>
<dbReference type="EMBL" id="LK391708">
    <property type="protein sequence ID" value="CDR95931.1"/>
    <property type="molecule type" value="Genomic_DNA"/>
</dbReference>
<gene>
    <name evidence="2" type="ORF">BBBOND_0210810</name>
</gene>
<reference evidence="3" key="1">
    <citation type="submission" date="2014-06" db="EMBL/GenBank/DDBJ databases">
        <authorList>
            <person name="Aslett M."/>
            <person name="De Silva N."/>
        </authorList>
    </citation>
    <scope>NUCLEOTIDE SEQUENCE [LARGE SCALE GENOMIC DNA]</scope>
    <source>
        <strain evidence="3">Bond</strain>
    </source>
</reference>
<keyword evidence="3" id="KW-1185">Reference proteome</keyword>
<name>A0A061D5E3_BABBI</name>
<dbReference type="RefSeq" id="XP_012768117.1">
    <property type="nucleotide sequence ID" value="XM_012912663.1"/>
</dbReference>
<feature type="compositionally biased region" description="Polar residues" evidence="1">
    <location>
        <begin position="56"/>
        <end position="69"/>
    </location>
</feature>
<protein>
    <submittedName>
        <fullName evidence="2">Uncharacterized protein</fullName>
    </submittedName>
</protein>
<evidence type="ECO:0000313" key="2">
    <source>
        <dbReference type="EMBL" id="CDR95931.1"/>
    </source>
</evidence>
<dbReference type="Proteomes" id="UP000033188">
    <property type="component" value="Chromosome 2"/>
</dbReference>
<organism evidence="2 3">
    <name type="scientific">Babesia bigemina</name>
    <dbReference type="NCBI Taxonomy" id="5866"/>
    <lineage>
        <taxon>Eukaryota</taxon>
        <taxon>Sar</taxon>
        <taxon>Alveolata</taxon>
        <taxon>Apicomplexa</taxon>
        <taxon>Aconoidasida</taxon>
        <taxon>Piroplasmida</taxon>
        <taxon>Babesiidae</taxon>
        <taxon>Babesia</taxon>
    </lineage>
</organism>